<proteinExistence type="predicted"/>
<keyword evidence="2" id="KW-1185">Reference proteome</keyword>
<protein>
    <submittedName>
        <fullName evidence="1">Uncharacterized protein</fullName>
    </submittedName>
</protein>
<reference evidence="2" key="1">
    <citation type="journal article" date="2019" name="Int. J. Syst. Evol. Microbiol.">
        <title>The Global Catalogue of Microorganisms (GCM) 10K type strain sequencing project: providing services to taxonomists for standard genome sequencing and annotation.</title>
        <authorList>
            <consortium name="The Broad Institute Genomics Platform"/>
            <consortium name="The Broad Institute Genome Sequencing Center for Infectious Disease"/>
            <person name="Wu L."/>
            <person name="Ma J."/>
        </authorList>
    </citation>
    <scope>NUCLEOTIDE SEQUENCE [LARGE SCALE GENOMIC DNA]</scope>
    <source>
        <strain evidence="2">CGMCC 4.1648</strain>
    </source>
</reference>
<sequence>MTDISTAEWWELLPAGIRDQVDGYVLQDSRFRAIRIVFEAGRAAGIGLTDAQLVVHDRYVHHGDRIARTPDSPLDLESLAALASGAPGRVAAIEAVWDGDTVHDWFVQLLAVTDDPAGELPLATVYWGTAVRYLGDEDRGGLHPSAAAAARAGSALAAHLSVPFHFASPDTPDDEAPRWRP</sequence>
<gene>
    <name evidence="1" type="ORF">ACFPM3_17845</name>
</gene>
<dbReference type="Proteomes" id="UP001595829">
    <property type="component" value="Unassembled WGS sequence"/>
</dbReference>
<accession>A0ABV9XF37</accession>
<dbReference type="RefSeq" id="WP_345686906.1">
    <property type="nucleotide sequence ID" value="NZ_BAABIT010000001.1"/>
</dbReference>
<name>A0ABV9XF37_9ACTN</name>
<organism evidence="1 2">
    <name type="scientific">Streptomyces coeruleoprunus</name>
    <dbReference type="NCBI Taxonomy" id="285563"/>
    <lineage>
        <taxon>Bacteria</taxon>
        <taxon>Bacillati</taxon>
        <taxon>Actinomycetota</taxon>
        <taxon>Actinomycetes</taxon>
        <taxon>Kitasatosporales</taxon>
        <taxon>Streptomycetaceae</taxon>
        <taxon>Streptomyces</taxon>
    </lineage>
</organism>
<evidence type="ECO:0000313" key="2">
    <source>
        <dbReference type="Proteomes" id="UP001595829"/>
    </source>
</evidence>
<dbReference type="EMBL" id="JBHSJD010000013">
    <property type="protein sequence ID" value="MFC5024000.1"/>
    <property type="molecule type" value="Genomic_DNA"/>
</dbReference>
<comment type="caution">
    <text evidence="1">The sequence shown here is derived from an EMBL/GenBank/DDBJ whole genome shotgun (WGS) entry which is preliminary data.</text>
</comment>
<evidence type="ECO:0000313" key="1">
    <source>
        <dbReference type="EMBL" id="MFC5024000.1"/>
    </source>
</evidence>